<gene>
    <name evidence="2" type="ORF">H7965_24565</name>
</gene>
<organism evidence="2 3">
    <name type="scientific">Siccirubricoccus deserti</name>
    <dbReference type="NCBI Taxonomy" id="2013562"/>
    <lineage>
        <taxon>Bacteria</taxon>
        <taxon>Pseudomonadati</taxon>
        <taxon>Pseudomonadota</taxon>
        <taxon>Alphaproteobacteria</taxon>
        <taxon>Acetobacterales</taxon>
        <taxon>Roseomonadaceae</taxon>
        <taxon>Siccirubricoccus</taxon>
    </lineage>
</organism>
<accession>A0A9X0R4Q9</accession>
<dbReference type="Pfam" id="PF06629">
    <property type="entry name" value="MipA"/>
    <property type="match status" value="1"/>
</dbReference>
<keyword evidence="3" id="KW-1185">Reference proteome</keyword>
<dbReference type="EMBL" id="JACOMF010000056">
    <property type="protein sequence ID" value="MBC4018453.1"/>
    <property type="molecule type" value="Genomic_DNA"/>
</dbReference>
<dbReference type="AlphaFoldDB" id="A0A9X0R4Q9"/>
<dbReference type="InterPro" id="IPR010583">
    <property type="entry name" value="MipA"/>
</dbReference>
<protein>
    <submittedName>
        <fullName evidence="2">MipA/OmpV family protein</fullName>
    </submittedName>
</protein>
<feature type="signal peptide" evidence="1">
    <location>
        <begin position="1"/>
        <end position="19"/>
    </location>
</feature>
<evidence type="ECO:0000313" key="2">
    <source>
        <dbReference type="EMBL" id="MBC4018453.1"/>
    </source>
</evidence>
<sequence length="285" mass="30554">MKRLAAFALLLPLTGPAYAQQTTRDPQRPLLEAGVFLGGGLLPDYPAASHAEWRALALPWLIYRGEVLRADERGLRGRFFRSGDLELTVNANGALGSQADSSGARSGMSDIDPLGEIGPALRWVAWRGAANADRLVLEVPVRAAFSTDFRRISYRGVVFAPEVAYESLAWGPAGSRARIGIGPVFASGGLMDYWYRVKPADARPGRPAYDAAGGYLGVRLQFSYRVPVTDVVTLIAGGRLENFSGAANAESPLFRSNFNATLIAGVSFALYRSPAMVASDASPFD</sequence>
<keyword evidence="1" id="KW-0732">Signal</keyword>
<name>A0A9X0R4Q9_9PROT</name>
<dbReference type="Proteomes" id="UP000600101">
    <property type="component" value="Unassembled WGS sequence"/>
</dbReference>
<proteinExistence type="predicted"/>
<dbReference type="RefSeq" id="WP_186773206.1">
    <property type="nucleotide sequence ID" value="NZ_JACOMF010000056.1"/>
</dbReference>
<reference evidence="2" key="1">
    <citation type="submission" date="2020-08" db="EMBL/GenBank/DDBJ databases">
        <authorList>
            <person name="Hu Y."/>
            <person name="Nguyen S.V."/>
            <person name="Li F."/>
            <person name="Fanning S."/>
        </authorList>
    </citation>
    <scope>NUCLEOTIDE SEQUENCE</scope>
    <source>
        <strain evidence="2">SYSU D8009</strain>
    </source>
</reference>
<evidence type="ECO:0000256" key="1">
    <source>
        <dbReference type="SAM" id="SignalP"/>
    </source>
</evidence>
<evidence type="ECO:0000313" key="3">
    <source>
        <dbReference type="Proteomes" id="UP000600101"/>
    </source>
</evidence>
<comment type="caution">
    <text evidence="2">The sequence shown here is derived from an EMBL/GenBank/DDBJ whole genome shotgun (WGS) entry which is preliminary data.</text>
</comment>
<feature type="chain" id="PRO_5040965401" evidence="1">
    <location>
        <begin position="20"/>
        <end position="285"/>
    </location>
</feature>